<evidence type="ECO:0000313" key="3">
    <source>
        <dbReference type="Proteomes" id="UP000694522"/>
    </source>
</evidence>
<organism evidence="2 3">
    <name type="scientific">Amazona collaria</name>
    <name type="common">yellow-billed parrot</name>
    <dbReference type="NCBI Taxonomy" id="241587"/>
    <lineage>
        <taxon>Eukaryota</taxon>
        <taxon>Metazoa</taxon>
        <taxon>Chordata</taxon>
        <taxon>Craniata</taxon>
        <taxon>Vertebrata</taxon>
        <taxon>Euteleostomi</taxon>
        <taxon>Archelosauria</taxon>
        <taxon>Archosauria</taxon>
        <taxon>Dinosauria</taxon>
        <taxon>Saurischia</taxon>
        <taxon>Theropoda</taxon>
        <taxon>Coelurosauria</taxon>
        <taxon>Aves</taxon>
        <taxon>Neognathae</taxon>
        <taxon>Neoaves</taxon>
        <taxon>Telluraves</taxon>
        <taxon>Australaves</taxon>
        <taxon>Psittaciformes</taxon>
        <taxon>Psittacidae</taxon>
        <taxon>Amazona</taxon>
    </lineage>
</organism>
<keyword evidence="3" id="KW-1185">Reference proteome</keyword>
<proteinExistence type="predicted"/>
<feature type="region of interest" description="Disordered" evidence="1">
    <location>
        <begin position="149"/>
        <end position="239"/>
    </location>
</feature>
<dbReference type="InterPro" id="IPR029286">
    <property type="entry name" value="AUNIP"/>
</dbReference>
<feature type="compositionally biased region" description="Basic and acidic residues" evidence="1">
    <location>
        <begin position="166"/>
        <end position="178"/>
    </location>
</feature>
<feature type="compositionally biased region" description="Low complexity" evidence="1">
    <location>
        <begin position="217"/>
        <end position="228"/>
    </location>
</feature>
<dbReference type="Proteomes" id="UP000694522">
    <property type="component" value="Unplaced"/>
</dbReference>
<protein>
    <submittedName>
        <fullName evidence="2">Uncharacterized protein</fullName>
    </submittedName>
</protein>
<sequence length="329" mass="34692">MGLGAFLREQKLSELHCAVLCFGVVLVTPELLLRGMSARVLPGSFLFSDERDKENSRLPPCIPRKDWKGKGVSVAASPVKILALPQMEGAQHQPLFRGEEGTAPVAALRCADPFADPRVETCSGAGEGRCCVSLARGSEGAQLIPHTHKAQLLPGEAASSSSSGGHRPEGREPPEEAKAGLGFQWGLGAKQNKNPRQGSSVNAPGGFTEDTNPAVTSSSSEAPGSHPSPQGPGRTWSLRERSLNTGPASAEAGGGSPCRELFTQDSEGNRVIAHWEAPSPCRQLPRSPCEGCSSGAAAWSWSELGEQEPELCCELLFTQDSEGGRVIKH</sequence>
<dbReference type="Ensembl" id="ENSACOT00000007047.1">
    <property type="protein sequence ID" value="ENSACOP00000006806.1"/>
    <property type="gene ID" value="ENSACOG00000004774.1"/>
</dbReference>
<reference evidence="2" key="1">
    <citation type="submission" date="2025-08" db="UniProtKB">
        <authorList>
            <consortium name="Ensembl"/>
        </authorList>
    </citation>
    <scope>IDENTIFICATION</scope>
</reference>
<name>A0A8B9F9H5_9PSIT</name>
<reference evidence="2" key="2">
    <citation type="submission" date="2025-09" db="UniProtKB">
        <authorList>
            <consortium name="Ensembl"/>
        </authorList>
    </citation>
    <scope>IDENTIFICATION</scope>
</reference>
<accession>A0A8B9F9H5</accession>
<feature type="compositionally biased region" description="Polar residues" evidence="1">
    <location>
        <begin position="191"/>
        <end position="202"/>
    </location>
</feature>
<evidence type="ECO:0000313" key="2">
    <source>
        <dbReference type="Ensembl" id="ENSACOP00000006806.1"/>
    </source>
</evidence>
<dbReference type="Pfam" id="PF15334">
    <property type="entry name" value="AIB"/>
    <property type="match status" value="1"/>
</dbReference>
<evidence type="ECO:0000256" key="1">
    <source>
        <dbReference type="SAM" id="MobiDB-lite"/>
    </source>
</evidence>
<dbReference type="AlphaFoldDB" id="A0A8B9F9H5"/>